<evidence type="ECO:0000313" key="1">
    <source>
        <dbReference type="EMBL" id="CAA9229573.1"/>
    </source>
</evidence>
<sequence>MRTIVIDAERDVPRTAAEVWAVVADYARDPSWRAGVVAMEPTPPGLVRPGTTTREVLRFAGSTRRTEGIVDVVEPGRTFRWRTTRGVDAEGARTVIPLDGASCRVRLELTVRPRGVERLAAPVLKRLLARNLAGDTRRLAGSSG</sequence>
<dbReference type="SUPFAM" id="SSF55961">
    <property type="entry name" value="Bet v1-like"/>
    <property type="match status" value="1"/>
</dbReference>
<accession>A0A6J4HNC8</accession>
<dbReference type="AlphaFoldDB" id="A0A6J4HNC8"/>
<proteinExistence type="predicted"/>
<gene>
    <name evidence="1" type="ORF">AVDCRST_MAG50-1035</name>
</gene>
<dbReference type="Pfam" id="PF10604">
    <property type="entry name" value="Polyketide_cyc2"/>
    <property type="match status" value="1"/>
</dbReference>
<dbReference type="InterPro" id="IPR019587">
    <property type="entry name" value="Polyketide_cyclase/dehydratase"/>
</dbReference>
<organism evidence="1">
    <name type="scientific">uncultured Acidimicrobiales bacterium</name>
    <dbReference type="NCBI Taxonomy" id="310071"/>
    <lineage>
        <taxon>Bacteria</taxon>
        <taxon>Bacillati</taxon>
        <taxon>Actinomycetota</taxon>
        <taxon>Acidimicrobiia</taxon>
        <taxon>Acidimicrobiales</taxon>
        <taxon>environmental samples</taxon>
    </lineage>
</organism>
<reference evidence="1" key="1">
    <citation type="submission" date="2020-02" db="EMBL/GenBank/DDBJ databases">
        <authorList>
            <person name="Meier V. D."/>
        </authorList>
    </citation>
    <scope>NUCLEOTIDE SEQUENCE</scope>
    <source>
        <strain evidence="1">AVDCRST_MAG50</strain>
    </source>
</reference>
<name>A0A6J4HNC8_9ACTN</name>
<dbReference type="Gene3D" id="3.30.530.20">
    <property type="match status" value="1"/>
</dbReference>
<protein>
    <recommendedName>
        <fullName evidence="2">Polyketide cyclase/dehydrase</fullName>
    </recommendedName>
</protein>
<evidence type="ECO:0008006" key="2">
    <source>
        <dbReference type="Google" id="ProtNLM"/>
    </source>
</evidence>
<dbReference type="EMBL" id="CADCTF010000057">
    <property type="protein sequence ID" value="CAA9229573.1"/>
    <property type="molecule type" value="Genomic_DNA"/>
</dbReference>
<dbReference type="InterPro" id="IPR023393">
    <property type="entry name" value="START-like_dom_sf"/>
</dbReference>